<evidence type="ECO:0000313" key="5">
    <source>
        <dbReference type="Proteomes" id="UP000051373"/>
    </source>
</evidence>
<evidence type="ECO:0000256" key="1">
    <source>
        <dbReference type="ARBA" id="ARBA00022737"/>
    </source>
</evidence>
<comment type="caution">
    <text evidence="4">The sequence shown here is derived from an EMBL/GenBank/DDBJ whole genome shotgun (WGS) entry which is preliminary data.</text>
</comment>
<name>A0A0S8FMS1_UNCW3</name>
<dbReference type="InterPro" id="IPR019734">
    <property type="entry name" value="TPR_rpt"/>
</dbReference>
<dbReference type="Gene3D" id="1.25.40.10">
    <property type="entry name" value="Tetratricopeptide repeat domain"/>
    <property type="match status" value="3"/>
</dbReference>
<dbReference type="PANTHER" id="PTHR44858:SF1">
    <property type="entry name" value="UDP-N-ACETYLGLUCOSAMINE--PEPTIDE N-ACETYLGLUCOSAMINYLTRANSFERASE SPINDLY-RELATED"/>
    <property type="match status" value="1"/>
</dbReference>
<feature type="repeat" description="TPR" evidence="3">
    <location>
        <begin position="227"/>
        <end position="260"/>
    </location>
</feature>
<evidence type="ECO:0000256" key="2">
    <source>
        <dbReference type="ARBA" id="ARBA00022803"/>
    </source>
</evidence>
<accession>A0A0S8FMS1</accession>
<dbReference type="Pfam" id="PF13181">
    <property type="entry name" value="TPR_8"/>
    <property type="match status" value="1"/>
</dbReference>
<proteinExistence type="predicted"/>
<feature type="non-terminal residue" evidence="4">
    <location>
        <position position="521"/>
    </location>
</feature>
<dbReference type="AlphaFoldDB" id="A0A0S8FMS1"/>
<protein>
    <recommendedName>
        <fullName evidence="6">Tetratricopeptide repeat protein</fullName>
    </recommendedName>
</protein>
<dbReference type="PANTHER" id="PTHR44858">
    <property type="entry name" value="TETRATRICOPEPTIDE REPEAT PROTEIN 6"/>
    <property type="match status" value="1"/>
</dbReference>
<evidence type="ECO:0000313" key="4">
    <source>
        <dbReference type="EMBL" id="KPK62051.1"/>
    </source>
</evidence>
<reference evidence="4 5" key="1">
    <citation type="journal article" date="2015" name="Microbiome">
        <title>Genomic resolution of linkages in carbon, nitrogen, and sulfur cycling among widespread estuary sediment bacteria.</title>
        <authorList>
            <person name="Baker B.J."/>
            <person name="Lazar C.S."/>
            <person name="Teske A.P."/>
            <person name="Dick G.J."/>
        </authorList>
    </citation>
    <scope>NUCLEOTIDE SEQUENCE [LARGE SCALE GENOMIC DNA]</scope>
    <source>
        <strain evidence="4">SM23_42</strain>
    </source>
</reference>
<dbReference type="Gene3D" id="2.60.40.4070">
    <property type="match status" value="1"/>
</dbReference>
<organism evidence="4 5">
    <name type="scientific">candidate division WOR_3 bacterium SM23_42</name>
    <dbReference type="NCBI Taxonomy" id="1703779"/>
    <lineage>
        <taxon>Bacteria</taxon>
        <taxon>Bacteria division WOR-3</taxon>
    </lineage>
</organism>
<keyword evidence="2 3" id="KW-0802">TPR repeat</keyword>
<dbReference type="EMBL" id="LJUJ01000057">
    <property type="protein sequence ID" value="KPK62051.1"/>
    <property type="molecule type" value="Genomic_DNA"/>
</dbReference>
<dbReference type="PROSITE" id="PS50005">
    <property type="entry name" value="TPR"/>
    <property type="match status" value="2"/>
</dbReference>
<dbReference type="Pfam" id="PF10029">
    <property type="entry name" value="DUF2271"/>
    <property type="match status" value="1"/>
</dbReference>
<dbReference type="SUPFAM" id="SSF48452">
    <property type="entry name" value="TPR-like"/>
    <property type="match status" value="2"/>
</dbReference>
<keyword evidence="1" id="KW-0677">Repeat</keyword>
<dbReference type="Proteomes" id="UP000051373">
    <property type="component" value="Unassembled WGS sequence"/>
</dbReference>
<dbReference type="InterPro" id="IPR050498">
    <property type="entry name" value="Ycf3"/>
</dbReference>
<evidence type="ECO:0000256" key="3">
    <source>
        <dbReference type="PROSITE-ProRule" id="PRU00339"/>
    </source>
</evidence>
<dbReference type="InterPro" id="IPR011990">
    <property type="entry name" value="TPR-like_helical_dom_sf"/>
</dbReference>
<evidence type="ECO:0008006" key="6">
    <source>
        <dbReference type="Google" id="ProtNLM"/>
    </source>
</evidence>
<feature type="repeat" description="TPR" evidence="3">
    <location>
        <begin position="146"/>
        <end position="179"/>
    </location>
</feature>
<dbReference type="SMART" id="SM00028">
    <property type="entry name" value="TPR"/>
    <property type="match status" value="3"/>
</dbReference>
<dbReference type="InterPro" id="IPR014469">
    <property type="entry name" value="DUF2271"/>
</dbReference>
<dbReference type="STRING" id="1703779.AMJ83_11720"/>
<sequence>MIRVLNTFFVSVLGISFVAAESLTEYTQEAHGYFDAKEIDQAVAVMEAAVKEYPDSSVAYVKLGDYISESAKGYVDFFTVLPRAFAMWDTAVALNPDNLNARYSRGSWGTYVPQALCQLEKAIVDLEFVISAVEKTDDPSVKEQYANVYSYLADGYRKNWQFDKAKKIYKRIIEMDPDAKNAQRAQTNINDIIRVENWLQEKEKMKPPDSPEISELRVYVDEHPKDIKKAMILGNAYLEANRDEEAVRIFEEVIKADSSNIKAYKMLSFAMRRAYTQGYDPRISVDHNYMTDGVFKVLRVLDKAVSIASDDMELKLMRAQVGLQMFFFPGRREQAIEDLQMIVESDASEMIKSAARYELGRAHQKKATTNWLKTITEYPNMPSTDSIFNELHAGVPDVDLSQYEKPAAIVNFVIAFRDELAPQTVVWVETKEGAFVKTIYVAGFTGYARAKGRLPQWQASSDFFDVDAVTGASIDMGHHVFVWDLKNAIGEKVRKGDYIIKVETTFWPSRQYQCAVAPISI</sequence>
<gene>
    <name evidence="4" type="ORF">AMJ83_11720</name>
</gene>
<dbReference type="Pfam" id="PF13174">
    <property type="entry name" value="TPR_6"/>
    <property type="match status" value="1"/>
</dbReference>